<feature type="domain" description="Secretion system C-terminal sorting" evidence="2">
    <location>
        <begin position="4"/>
        <end position="56"/>
    </location>
</feature>
<organism evidence="3 4">
    <name type="scientific">Acidiluteibacter ferrifornacis</name>
    <dbReference type="NCBI Taxonomy" id="2692424"/>
    <lineage>
        <taxon>Bacteria</taxon>
        <taxon>Pseudomonadati</taxon>
        <taxon>Bacteroidota</taxon>
        <taxon>Flavobacteriia</taxon>
        <taxon>Flavobacteriales</taxon>
        <taxon>Cryomorphaceae</taxon>
        <taxon>Acidiluteibacter</taxon>
    </lineage>
</organism>
<evidence type="ECO:0000256" key="1">
    <source>
        <dbReference type="ARBA" id="ARBA00022729"/>
    </source>
</evidence>
<dbReference type="AlphaFoldDB" id="A0A6N9NHN9"/>
<name>A0A6N9NHN9_9FLAO</name>
<evidence type="ECO:0000313" key="3">
    <source>
        <dbReference type="EMBL" id="NBG65423.1"/>
    </source>
</evidence>
<evidence type="ECO:0000259" key="2">
    <source>
        <dbReference type="Pfam" id="PF18962"/>
    </source>
</evidence>
<sequence length="63" mass="6960">MYNNNNITVATSLMSLNGKVMEVPQKSTASAIQFDLSELPTGVYILNIQDQEGSMAHFKIVKQ</sequence>
<keyword evidence="4" id="KW-1185">Reference proteome</keyword>
<dbReference type="NCBIfam" id="TIGR04183">
    <property type="entry name" value="Por_Secre_tail"/>
    <property type="match status" value="1"/>
</dbReference>
<dbReference type="InterPro" id="IPR026444">
    <property type="entry name" value="Secre_tail"/>
</dbReference>
<dbReference type="EMBL" id="WWNE01000005">
    <property type="protein sequence ID" value="NBG65423.1"/>
    <property type="molecule type" value="Genomic_DNA"/>
</dbReference>
<dbReference type="Proteomes" id="UP000470771">
    <property type="component" value="Unassembled WGS sequence"/>
</dbReference>
<evidence type="ECO:0000313" key="4">
    <source>
        <dbReference type="Proteomes" id="UP000470771"/>
    </source>
</evidence>
<comment type="caution">
    <text evidence="3">The sequence shown here is derived from an EMBL/GenBank/DDBJ whole genome shotgun (WGS) entry which is preliminary data.</text>
</comment>
<protein>
    <submittedName>
        <fullName evidence="3">T9SS type A sorting domain-containing protein</fullName>
    </submittedName>
</protein>
<proteinExistence type="predicted"/>
<gene>
    <name evidence="3" type="ORF">GQN54_04810</name>
</gene>
<accession>A0A6N9NHN9</accession>
<dbReference type="Pfam" id="PF18962">
    <property type="entry name" value="Por_Secre_tail"/>
    <property type="match status" value="1"/>
</dbReference>
<keyword evidence="1" id="KW-0732">Signal</keyword>
<reference evidence="3 4" key="1">
    <citation type="submission" date="2019-12" db="EMBL/GenBank/DDBJ databases">
        <authorList>
            <person name="Zhao J."/>
        </authorList>
    </citation>
    <scope>NUCLEOTIDE SEQUENCE [LARGE SCALE GENOMIC DNA]</scope>
    <source>
        <strain evidence="3 4">S-15</strain>
    </source>
</reference>